<feature type="region of interest" description="Disordered" evidence="1">
    <location>
        <begin position="75"/>
        <end position="116"/>
    </location>
</feature>
<dbReference type="RefSeq" id="WP_358134851.1">
    <property type="nucleotide sequence ID" value="NZ_JBFALK010000011.1"/>
</dbReference>
<dbReference type="Proteomes" id="UP001551675">
    <property type="component" value="Unassembled WGS sequence"/>
</dbReference>
<comment type="caution">
    <text evidence="2">The sequence shown here is derived from an EMBL/GenBank/DDBJ whole genome shotgun (WGS) entry which is preliminary data.</text>
</comment>
<feature type="compositionally biased region" description="Basic and acidic residues" evidence="1">
    <location>
        <begin position="75"/>
        <end position="89"/>
    </location>
</feature>
<evidence type="ECO:0000313" key="2">
    <source>
        <dbReference type="EMBL" id="MEV0970986.1"/>
    </source>
</evidence>
<protein>
    <submittedName>
        <fullName evidence="2">Uncharacterized protein</fullName>
    </submittedName>
</protein>
<accession>A0ABV3GH54</accession>
<dbReference type="EMBL" id="JBFALK010000011">
    <property type="protein sequence ID" value="MEV0970986.1"/>
    <property type="molecule type" value="Genomic_DNA"/>
</dbReference>
<gene>
    <name evidence="2" type="ORF">AB0I59_20345</name>
</gene>
<proteinExistence type="predicted"/>
<sequence>MTQGENLDILVTISQRQQPQRGERVCDSETGQAKEHGRISCRTRVLSLMAGDHARQATPWPKAMTWADDIIGRRNVGGEHQDTRDDARWEGSVPGGAPARSRFVDHRSSGGATSQG</sequence>
<evidence type="ECO:0000313" key="3">
    <source>
        <dbReference type="Proteomes" id="UP001551675"/>
    </source>
</evidence>
<evidence type="ECO:0000256" key="1">
    <source>
        <dbReference type="SAM" id="MobiDB-lite"/>
    </source>
</evidence>
<name>A0ABV3GH54_MICGL</name>
<reference evidence="2 3" key="1">
    <citation type="submission" date="2024-06" db="EMBL/GenBank/DDBJ databases">
        <title>The Natural Products Discovery Center: Release of the First 8490 Sequenced Strains for Exploring Actinobacteria Biosynthetic Diversity.</title>
        <authorList>
            <person name="Kalkreuter E."/>
            <person name="Kautsar S.A."/>
            <person name="Yang D."/>
            <person name="Bader C.D."/>
            <person name="Teijaro C.N."/>
            <person name="Fluegel L."/>
            <person name="Davis C.M."/>
            <person name="Simpson J.R."/>
            <person name="Lauterbach L."/>
            <person name="Steele A.D."/>
            <person name="Gui C."/>
            <person name="Meng S."/>
            <person name="Li G."/>
            <person name="Viehrig K."/>
            <person name="Ye F."/>
            <person name="Su P."/>
            <person name="Kiefer A.F."/>
            <person name="Nichols A."/>
            <person name="Cepeda A.J."/>
            <person name="Yan W."/>
            <person name="Fan B."/>
            <person name="Jiang Y."/>
            <person name="Adhikari A."/>
            <person name="Zheng C.-J."/>
            <person name="Schuster L."/>
            <person name="Cowan T.M."/>
            <person name="Smanski M.J."/>
            <person name="Chevrette M.G."/>
            <person name="De Carvalho L.P.S."/>
            <person name="Shen B."/>
        </authorList>
    </citation>
    <scope>NUCLEOTIDE SEQUENCE [LARGE SCALE GENOMIC DNA]</scope>
    <source>
        <strain evidence="2 3">NPDC050100</strain>
    </source>
</reference>
<keyword evidence="3" id="KW-1185">Reference proteome</keyword>
<organism evidence="2 3">
    <name type="scientific">Microtetraspora glauca</name>
    <dbReference type="NCBI Taxonomy" id="1996"/>
    <lineage>
        <taxon>Bacteria</taxon>
        <taxon>Bacillati</taxon>
        <taxon>Actinomycetota</taxon>
        <taxon>Actinomycetes</taxon>
        <taxon>Streptosporangiales</taxon>
        <taxon>Streptosporangiaceae</taxon>
        <taxon>Microtetraspora</taxon>
    </lineage>
</organism>